<accession>A0A2D6YIY7</accession>
<keyword evidence="2" id="KW-0378">Hydrolase</keyword>
<dbReference type="Gene3D" id="1.10.30.50">
    <property type="match status" value="1"/>
</dbReference>
<dbReference type="PANTHER" id="PTHR33877:SF2">
    <property type="entry name" value="OS07G0170200 PROTEIN"/>
    <property type="match status" value="1"/>
</dbReference>
<name>A0A2D6YIY7_9DELT</name>
<dbReference type="PANTHER" id="PTHR33877">
    <property type="entry name" value="SLL1193 PROTEIN"/>
    <property type="match status" value="1"/>
</dbReference>
<dbReference type="Proteomes" id="UP000226525">
    <property type="component" value="Unassembled WGS sequence"/>
</dbReference>
<proteinExistence type="predicted"/>
<dbReference type="NCBIfam" id="NF040563">
    <property type="entry name" value="guided_IscB"/>
    <property type="match status" value="1"/>
</dbReference>
<dbReference type="Pfam" id="PF01844">
    <property type="entry name" value="HNH"/>
    <property type="match status" value="1"/>
</dbReference>
<reference evidence="3" key="1">
    <citation type="submission" date="2017-09" db="EMBL/GenBank/DDBJ databases">
        <title>The Reconstruction of 2,631 Draft Metagenome-Assembled Genomes from the Global Oceans.</title>
        <authorList>
            <person name="Tully B.J."/>
            <person name="Graham E.D."/>
            <person name="Heidelberg J.F."/>
        </authorList>
    </citation>
    <scope>NUCLEOTIDE SEQUENCE [LARGE SCALE GENOMIC DNA]</scope>
</reference>
<evidence type="ECO:0000313" key="2">
    <source>
        <dbReference type="EMBL" id="MAH63139.1"/>
    </source>
</evidence>
<dbReference type="InterPro" id="IPR052892">
    <property type="entry name" value="NA-targeting_endonuclease"/>
</dbReference>
<dbReference type="InterPro" id="IPR002711">
    <property type="entry name" value="HNH"/>
</dbReference>
<dbReference type="InterPro" id="IPR025938">
    <property type="entry name" value="RRXRR_dom"/>
</dbReference>
<evidence type="ECO:0000259" key="1">
    <source>
        <dbReference type="SMART" id="SM00507"/>
    </source>
</evidence>
<keyword evidence="2" id="KW-0255">Endonuclease</keyword>
<dbReference type="SMART" id="SM00507">
    <property type="entry name" value="HNHc"/>
    <property type="match status" value="1"/>
</dbReference>
<dbReference type="Pfam" id="PF14239">
    <property type="entry name" value="RRXRR"/>
    <property type="match status" value="1"/>
</dbReference>
<comment type="caution">
    <text evidence="2">The sequence shown here is derived from an EMBL/GenBank/DDBJ whole genome shotgun (WGS) entry which is preliminary data.</text>
</comment>
<dbReference type="InterPro" id="IPR047693">
    <property type="entry name" value="RNA-guided_IscB-like"/>
</dbReference>
<keyword evidence="2" id="KW-0540">Nuclease</keyword>
<dbReference type="InterPro" id="IPR003615">
    <property type="entry name" value="HNH_nuc"/>
</dbReference>
<sequence length="448" mass="51028">MSKVFVVDKERRPLAPCTPRRARLLLSECKASVLRQYPFTIILKESHATATPRPFRLKIYPASKTTGLAVINESTAEVVWAAELKHRGHLIKKALESRRSLRRGRRSRKTRYRPARWLNRVRKPPVFTNTEGVVVTGKWLPPSLQHRIEVVMTWVERLQHYLQITAISQEVMRFDTQKLQNPEISGVEYQQGTLHGYEVREHLLEKWSRKCAYCGARDTRLEISHLIARSRGGSDQVSNLTLACKACRDQKGDSNLEKFLATKPKILKKLQSQARVSLKDVAAINSTRLALLERLKATGLPVEVSSGGETKYNRNQQQIPKSHWLDAVCVGASTPENLEWQQVKPLAIKAMGHGKRQMVNVDAFGFPRGKPKGIPVHPFRTGDIVRVTIPKGKYAGEYEERVSSIKTSETRVGIPNKKEKGTIYLQTKYITAKIFSSDGYEYYFYPNK</sequence>
<dbReference type="CDD" id="cd00085">
    <property type="entry name" value="HNHc"/>
    <property type="match status" value="1"/>
</dbReference>
<evidence type="ECO:0000313" key="3">
    <source>
        <dbReference type="Proteomes" id="UP000226525"/>
    </source>
</evidence>
<gene>
    <name evidence="2" type="ORF">CMN54_06800</name>
</gene>
<feature type="domain" description="HNH nuclease" evidence="1">
    <location>
        <begin position="198"/>
        <end position="249"/>
    </location>
</feature>
<dbReference type="AlphaFoldDB" id="A0A2D6YIY7"/>
<dbReference type="EMBL" id="NZEX01000079">
    <property type="protein sequence ID" value="MAH63139.1"/>
    <property type="molecule type" value="Genomic_DNA"/>
</dbReference>
<protein>
    <submittedName>
        <fullName evidence="2">HNH endonuclease</fullName>
    </submittedName>
</protein>
<organism evidence="2 3">
    <name type="scientific">SAR324 cluster bacterium</name>
    <dbReference type="NCBI Taxonomy" id="2024889"/>
    <lineage>
        <taxon>Bacteria</taxon>
        <taxon>Deltaproteobacteria</taxon>
        <taxon>SAR324 cluster</taxon>
    </lineage>
</organism>
<dbReference type="GO" id="GO:0004519">
    <property type="term" value="F:endonuclease activity"/>
    <property type="evidence" value="ECO:0007669"/>
    <property type="project" value="UniProtKB-KW"/>
</dbReference>